<reference evidence="2" key="1">
    <citation type="submission" date="2023-07" db="EMBL/GenBank/DDBJ databases">
        <authorList>
            <consortium name="AG Swart"/>
            <person name="Singh M."/>
            <person name="Singh A."/>
            <person name="Seah K."/>
            <person name="Emmerich C."/>
        </authorList>
    </citation>
    <scope>NUCLEOTIDE SEQUENCE</scope>
    <source>
        <strain evidence="2">DP1</strain>
    </source>
</reference>
<dbReference type="AlphaFoldDB" id="A0AAD1UH87"/>
<sequence length="217" mass="24242">MNYECKESGSKDDSCVKTKISSFYHEIKLGQQLKEMKKVQLKPLKLKTLSAESDNESVTTFSSIEPFELPPPALTPEYENSEHSLNIDLSSGSPSLSSDDLSESFTSNEESSMTTSSEEDEFCFKLPPAAILSSNDEILRPSLSRKGGSWGTNKLSDELNARFNLLSINTEKNLDYQEDDQKIHPESILNFLKKNCPIGQAKLLSTPENRDLKAPIR</sequence>
<name>A0AAD1UH87_EUPCR</name>
<evidence type="ECO:0000256" key="1">
    <source>
        <dbReference type="SAM" id="MobiDB-lite"/>
    </source>
</evidence>
<organism evidence="2 3">
    <name type="scientific">Euplotes crassus</name>
    <dbReference type="NCBI Taxonomy" id="5936"/>
    <lineage>
        <taxon>Eukaryota</taxon>
        <taxon>Sar</taxon>
        <taxon>Alveolata</taxon>
        <taxon>Ciliophora</taxon>
        <taxon>Intramacronucleata</taxon>
        <taxon>Spirotrichea</taxon>
        <taxon>Hypotrichia</taxon>
        <taxon>Euplotida</taxon>
        <taxon>Euplotidae</taxon>
        <taxon>Moneuplotes</taxon>
    </lineage>
</organism>
<feature type="compositionally biased region" description="Low complexity" evidence="1">
    <location>
        <begin position="88"/>
        <end position="116"/>
    </location>
</feature>
<evidence type="ECO:0000313" key="3">
    <source>
        <dbReference type="Proteomes" id="UP001295684"/>
    </source>
</evidence>
<accession>A0AAD1UH87</accession>
<gene>
    <name evidence="2" type="ORF">ECRASSUSDP1_LOCUS10040</name>
</gene>
<comment type="caution">
    <text evidence="2">The sequence shown here is derived from an EMBL/GenBank/DDBJ whole genome shotgun (WGS) entry which is preliminary data.</text>
</comment>
<keyword evidence="3" id="KW-1185">Reference proteome</keyword>
<protein>
    <submittedName>
        <fullName evidence="2">Uncharacterized protein</fullName>
    </submittedName>
</protein>
<proteinExistence type="predicted"/>
<feature type="compositionally biased region" description="Polar residues" evidence="1">
    <location>
        <begin position="51"/>
        <end position="63"/>
    </location>
</feature>
<dbReference type="Proteomes" id="UP001295684">
    <property type="component" value="Unassembled WGS sequence"/>
</dbReference>
<evidence type="ECO:0000313" key="2">
    <source>
        <dbReference type="EMBL" id="CAI2368744.1"/>
    </source>
</evidence>
<dbReference type="EMBL" id="CAMPGE010009886">
    <property type="protein sequence ID" value="CAI2368744.1"/>
    <property type="molecule type" value="Genomic_DNA"/>
</dbReference>
<feature type="region of interest" description="Disordered" evidence="1">
    <location>
        <begin position="51"/>
        <end position="119"/>
    </location>
</feature>